<organism evidence="2 3">
    <name type="scientific">Cerina litoralis</name>
    <dbReference type="NCBI Taxonomy" id="2874477"/>
    <lineage>
        <taxon>Bacteria</taxon>
        <taxon>Pseudomonadati</taxon>
        <taxon>Bacteroidota</taxon>
        <taxon>Flavobacteriia</taxon>
        <taxon>Flavobacteriales</taxon>
        <taxon>Flavobacteriaceae</taxon>
        <taxon>Cerina</taxon>
    </lineage>
</organism>
<protein>
    <submittedName>
        <fullName evidence="2">Helix-turn-helix domain-containing protein</fullName>
    </submittedName>
</protein>
<evidence type="ECO:0000313" key="2">
    <source>
        <dbReference type="EMBL" id="MCG2460388.1"/>
    </source>
</evidence>
<sequence length="119" mass="13780">MSDLTNFTHDTLPQGVTMLFKEFNELKRLLLKKQAEPTEQADKWLGLDDLVKYDPAKRAKATWYSIVSRGKVPYHKNGKHLVFLQSEIDEWLRTGKRRSNAEIEAEAEAYLSNDKKGLK</sequence>
<dbReference type="InterPro" id="IPR041657">
    <property type="entry name" value="HTH_17"/>
</dbReference>
<name>A0AAE3ESX0_9FLAO</name>
<evidence type="ECO:0000313" key="3">
    <source>
        <dbReference type="Proteomes" id="UP001200642"/>
    </source>
</evidence>
<keyword evidence="3" id="KW-1185">Reference proteome</keyword>
<dbReference type="RefSeq" id="WP_317901533.1">
    <property type="nucleotide sequence ID" value="NZ_JAIRBC010000007.1"/>
</dbReference>
<dbReference type="Pfam" id="PF12728">
    <property type="entry name" value="HTH_17"/>
    <property type="match status" value="1"/>
</dbReference>
<dbReference type="EMBL" id="JAIRBC010000007">
    <property type="protein sequence ID" value="MCG2460388.1"/>
    <property type="molecule type" value="Genomic_DNA"/>
</dbReference>
<comment type="caution">
    <text evidence="2">The sequence shown here is derived from an EMBL/GenBank/DDBJ whole genome shotgun (WGS) entry which is preliminary data.</text>
</comment>
<reference evidence="2" key="1">
    <citation type="submission" date="2023-02" db="EMBL/GenBank/DDBJ databases">
        <title>Genome of Flavobacteriaceae gen. nov. sp. strain F89.</title>
        <authorList>
            <person name="Wang Y."/>
        </authorList>
    </citation>
    <scope>NUCLEOTIDE SEQUENCE</scope>
    <source>
        <strain evidence="2">F89</strain>
    </source>
</reference>
<gene>
    <name evidence="2" type="ORF">K8352_06485</name>
</gene>
<proteinExistence type="predicted"/>
<feature type="domain" description="Helix-turn-helix" evidence="1">
    <location>
        <begin position="60"/>
        <end position="94"/>
    </location>
</feature>
<dbReference type="Proteomes" id="UP001200642">
    <property type="component" value="Unassembled WGS sequence"/>
</dbReference>
<accession>A0AAE3ESX0</accession>
<evidence type="ECO:0000259" key="1">
    <source>
        <dbReference type="Pfam" id="PF12728"/>
    </source>
</evidence>
<dbReference type="AlphaFoldDB" id="A0AAE3ESX0"/>